<evidence type="ECO:0000313" key="2">
    <source>
        <dbReference type="EMBL" id="QED28763.1"/>
    </source>
</evidence>
<evidence type="ECO:0000313" key="3">
    <source>
        <dbReference type="Proteomes" id="UP000321595"/>
    </source>
</evidence>
<reference evidence="2 3" key="1">
    <citation type="submission" date="2019-08" db="EMBL/GenBank/DDBJ databases">
        <authorList>
            <person name="Liang Q."/>
        </authorList>
    </citation>
    <scope>NUCLEOTIDE SEQUENCE [LARGE SCALE GENOMIC DNA]</scope>
    <source>
        <strain evidence="2 3">V1718</strain>
    </source>
</reference>
<name>A0A5B8XXL9_9DELT</name>
<accession>A0A5B8XXL9</accession>
<feature type="signal peptide" evidence="1">
    <location>
        <begin position="1"/>
        <end position="21"/>
    </location>
</feature>
<evidence type="ECO:0000256" key="1">
    <source>
        <dbReference type="SAM" id="SignalP"/>
    </source>
</evidence>
<dbReference type="AlphaFoldDB" id="A0A5B8XXL9"/>
<gene>
    <name evidence="2" type="ORF">FRD01_16265</name>
</gene>
<dbReference type="RefSeq" id="WP_146961484.1">
    <property type="nucleotide sequence ID" value="NZ_CP042467.1"/>
</dbReference>
<keyword evidence="3" id="KW-1185">Reference proteome</keyword>
<dbReference type="EMBL" id="CP042467">
    <property type="protein sequence ID" value="QED28763.1"/>
    <property type="molecule type" value="Genomic_DNA"/>
</dbReference>
<proteinExistence type="predicted"/>
<organism evidence="2 3">
    <name type="scientific">Microvenator marinus</name>
    <dbReference type="NCBI Taxonomy" id="2600177"/>
    <lineage>
        <taxon>Bacteria</taxon>
        <taxon>Deltaproteobacteria</taxon>
        <taxon>Bradymonadales</taxon>
        <taxon>Microvenatoraceae</taxon>
        <taxon>Microvenator</taxon>
    </lineage>
</organism>
<sequence>MVITRKYWSVLILLAIGCGTADSPGSDSPTQTEMDLGADTADAADLGQTPDTRDPELDQNSNADCELDLLECAAEFQCVWTGESCASPKAEAVLTSPTPLSQTPAELIVEGRAQSAVLSLYQSLDGALRGSLTGGSPPWTALVEGKVDEDLGVMELDFFRRQCGGVCEPNFSATGHFDAGQWLFSHATASELGPNLFDNLRFEPNDGIKPSRIPGQEFHGYLTTLFDGSPMAPSHECVLSLPKFAENELSVPSLTCGDEENPEITMRTGTLVMDEWKFSFELEAAGQTFYLTGILGHEVGGVITESKPAHLDMERIPTSEVVGFAVFQ</sequence>
<keyword evidence="1" id="KW-0732">Signal</keyword>
<protein>
    <submittedName>
        <fullName evidence="2">Uncharacterized protein</fullName>
    </submittedName>
</protein>
<feature type="chain" id="PRO_5022712250" evidence="1">
    <location>
        <begin position="22"/>
        <end position="328"/>
    </location>
</feature>
<dbReference type="KEGG" id="bbae:FRD01_16265"/>
<dbReference type="PROSITE" id="PS51257">
    <property type="entry name" value="PROKAR_LIPOPROTEIN"/>
    <property type="match status" value="1"/>
</dbReference>
<dbReference type="Proteomes" id="UP000321595">
    <property type="component" value="Chromosome"/>
</dbReference>